<feature type="transmembrane region" description="Helical" evidence="1">
    <location>
        <begin position="6"/>
        <end position="33"/>
    </location>
</feature>
<reference evidence="2 3" key="1">
    <citation type="submission" date="2019-03" db="EMBL/GenBank/DDBJ databases">
        <title>Subsurface microbial communities from deep shales in Ohio and West Virginia, USA.</title>
        <authorList>
            <person name="Wrighton K."/>
        </authorList>
    </citation>
    <scope>NUCLEOTIDE SEQUENCE [LARGE SCALE GENOMIC DNA]</scope>
    <source>
        <strain evidence="2 3">MSL 6dP</strain>
    </source>
</reference>
<dbReference type="EMBL" id="SOEG01000037">
    <property type="protein sequence ID" value="TDX46747.1"/>
    <property type="molecule type" value="Genomic_DNA"/>
</dbReference>
<name>A0A4R8GXM6_9FIRM</name>
<comment type="caution">
    <text evidence="2">The sequence shown here is derived from an EMBL/GenBank/DDBJ whole genome shotgun (WGS) entry which is preliminary data.</text>
</comment>
<evidence type="ECO:0000313" key="2">
    <source>
        <dbReference type="EMBL" id="TDX46747.1"/>
    </source>
</evidence>
<evidence type="ECO:0000256" key="1">
    <source>
        <dbReference type="SAM" id="Phobius"/>
    </source>
</evidence>
<gene>
    <name evidence="2" type="ORF">C7959_1374</name>
</gene>
<keyword evidence="1" id="KW-0812">Transmembrane</keyword>
<proteinExistence type="predicted"/>
<dbReference type="AlphaFoldDB" id="A0A4R8GXM6"/>
<dbReference type="STRING" id="926561.GCA_000379025_00052"/>
<keyword evidence="1" id="KW-1133">Transmembrane helix</keyword>
<sequence>MLDNLLIIGMFLYITIILLTGEKLYCLGLDFFATKKLKKLGYSFNDLEFSFEQIYYIVSTPSINSELCKLPTNNYFIKKGKLSLFSSKINDLQIFVKMPNGKKKLLAIVPKDRFPVPTLDSMLYYNEIDQKEYDLLIAYLFSHVKTHDMIIKEVNHKIIEG</sequence>
<protein>
    <submittedName>
        <fullName evidence="2">Uncharacterized protein</fullName>
    </submittedName>
</protein>
<dbReference type="Proteomes" id="UP000295832">
    <property type="component" value="Unassembled WGS sequence"/>
</dbReference>
<organism evidence="2 3">
    <name type="scientific">Orenia marismortui</name>
    <dbReference type="NCBI Taxonomy" id="46469"/>
    <lineage>
        <taxon>Bacteria</taxon>
        <taxon>Bacillati</taxon>
        <taxon>Bacillota</taxon>
        <taxon>Clostridia</taxon>
        <taxon>Halanaerobiales</taxon>
        <taxon>Halobacteroidaceae</taxon>
        <taxon>Orenia</taxon>
    </lineage>
</organism>
<accession>A0A4R8GXM6</accession>
<keyword evidence="3" id="KW-1185">Reference proteome</keyword>
<keyword evidence="1" id="KW-0472">Membrane</keyword>
<dbReference type="RefSeq" id="WP_134118583.1">
    <property type="nucleotide sequence ID" value="NZ_SOEG01000037.1"/>
</dbReference>
<evidence type="ECO:0000313" key="3">
    <source>
        <dbReference type="Proteomes" id="UP000295832"/>
    </source>
</evidence>